<dbReference type="PANTHER" id="PTHR24421">
    <property type="entry name" value="NITRATE/NITRITE SENSOR PROTEIN NARX-RELATED"/>
    <property type="match status" value="1"/>
</dbReference>
<dbReference type="EC" id="2.7.13.3" evidence="2"/>
<dbReference type="Gene3D" id="1.20.5.1930">
    <property type="match status" value="1"/>
</dbReference>
<dbReference type="Proteomes" id="UP000076794">
    <property type="component" value="Chromosome"/>
</dbReference>
<feature type="transmembrane region" description="Helical" evidence="10">
    <location>
        <begin position="86"/>
        <end position="105"/>
    </location>
</feature>
<evidence type="ECO:0000256" key="9">
    <source>
        <dbReference type="SAM" id="Coils"/>
    </source>
</evidence>
<dbReference type="InterPro" id="IPR036890">
    <property type="entry name" value="HATPase_C_sf"/>
</dbReference>
<dbReference type="InterPro" id="IPR011712">
    <property type="entry name" value="Sig_transdc_His_kin_sub3_dim/P"/>
</dbReference>
<name>A0A161IN18_9MICO</name>
<keyword evidence="4" id="KW-0808">Transferase</keyword>
<keyword evidence="13" id="KW-1185">Reference proteome</keyword>
<dbReference type="GO" id="GO:0016020">
    <property type="term" value="C:membrane"/>
    <property type="evidence" value="ECO:0007669"/>
    <property type="project" value="InterPro"/>
</dbReference>
<dbReference type="Gene3D" id="3.30.565.10">
    <property type="entry name" value="Histidine kinase-like ATPase, C-terminal domain"/>
    <property type="match status" value="1"/>
</dbReference>
<feature type="coiled-coil region" evidence="9">
    <location>
        <begin position="153"/>
        <end position="180"/>
    </location>
</feature>
<dbReference type="PATRIC" id="fig|1300344.3.peg.2482"/>
<feature type="transmembrane region" description="Helical" evidence="10">
    <location>
        <begin position="12"/>
        <end position="32"/>
    </location>
</feature>
<evidence type="ECO:0000256" key="10">
    <source>
        <dbReference type="SAM" id="Phobius"/>
    </source>
</evidence>
<evidence type="ECO:0000256" key="5">
    <source>
        <dbReference type="ARBA" id="ARBA00022741"/>
    </source>
</evidence>
<dbReference type="EMBL" id="CP014209">
    <property type="protein sequence ID" value="ANC32010.1"/>
    <property type="molecule type" value="Genomic_DNA"/>
</dbReference>
<evidence type="ECO:0000256" key="3">
    <source>
        <dbReference type="ARBA" id="ARBA00022553"/>
    </source>
</evidence>
<evidence type="ECO:0000256" key="4">
    <source>
        <dbReference type="ARBA" id="ARBA00022679"/>
    </source>
</evidence>
<evidence type="ECO:0000256" key="1">
    <source>
        <dbReference type="ARBA" id="ARBA00000085"/>
    </source>
</evidence>
<feature type="transmembrane region" description="Helical" evidence="10">
    <location>
        <begin position="135"/>
        <end position="156"/>
    </location>
</feature>
<keyword evidence="7" id="KW-0067">ATP-binding</keyword>
<evidence type="ECO:0000256" key="7">
    <source>
        <dbReference type="ARBA" id="ARBA00022840"/>
    </source>
</evidence>
<keyword evidence="8" id="KW-0902">Two-component regulatory system</keyword>
<sequence length="415" mass="43636">MTERGTAQVRRLPGGWVARALLVLAFVGLVALDATGGTLQLTSLRGVVELLLPYVPVLALAVGIVPATATWFVAYAAILALGADSLLVSAFAFPTIIVLGFAAYLLPWVPALVVTASAVATMPLVLVANPQGTVLAVGLAVLTLLAATAGLTVNFFRLRSERSETQVRELEERQARIRNEERTRLAHELHDIVAHDVTVIAMQARRAEFVDDPATTAAILDNIGRSAQQALQNLRSLVVLLKEDVTAATAEAADGTPPDPAASVVEALEMSGETTTAAAFVRDFHGVGDALERAGFTAHLTTTGAVSRVPTSLRQALRRTVRELATNILKHGDATRPVELRLTVGADAVTLASTNVVATGAPISSSRTGLEAMRARCEVFGGELAAGADDGRWCTTMTIPLDARVRHTTEGVPNA</sequence>
<keyword evidence="10" id="KW-0812">Transmembrane</keyword>
<keyword evidence="3" id="KW-0597">Phosphoprotein</keyword>
<accession>A0A161IN18</accession>
<gene>
    <name evidence="12" type="ORF">I598_2473</name>
</gene>
<dbReference type="KEGG" id="ido:I598_2473"/>
<evidence type="ECO:0000256" key="2">
    <source>
        <dbReference type="ARBA" id="ARBA00012438"/>
    </source>
</evidence>
<evidence type="ECO:0000256" key="8">
    <source>
        <dbReference type="ARBA" id="ARBA00023012"/>
    </source>
</evidence>
<reference evidence="12 13" key="1">
    <citation type="submission" date="2016-01" db="EMBL/GenBank/DDBJ databases">
        <title>Complete genome sequence of a soil Actinobacterium, Isoptericola dokdonensis DS-3.</title>
        <authorList>
            <person name="Kwon S.-K."/>
            <person name="Kim J.F."/>
        </authorList>
    </citation>
    <scope>NUCLEOTIDE SEQUENCE [LARGE SCALE GENOMIC DNA]</scope>
    <source>
        <strain evidence="12 13">DS-3</strain>
    </source>
</reference>
<evidence type="ECO:0000256" key="6">
    <source>
        <dbReference type="ARBA" id="ARBA00022777"/>
    </source>
</evidence>
<dbReference type="GO" id="GO:0046983">
    <property type="term" value="F:protein dimerization activity"/>
    <property type="evidence" value="ECO:0007669"/>
    <property type="project" value="InterPro"/>
</dbReference>
<protein>
    <recommendedName>
        <fullName evidence="2">histidine kinase</fullName>
        <ecNumber evidence="2">2.7.13.3</ecNumber>
    </recommendedName>
</protein>
<keyword evidence="10" id="KW-0472">Membrane</keyword>
<proteinExistence type="predicted"/>
<feature type="domain" description="Signal transduction histidine kinase subgroup 3 dimerisation and phosphoacceptor" evidence="11">
    <location>
        <begin position="181"/>
        <end position="244"/>
    </location>
</feature>
<dbReference type="OrthoDB" id="3253720at2"/>
<feature type="transmembrane region" description="Helical" evidence="10">
    <location>
        <begin position="52"/>
        <end position="74"/>
    </location>
</feature>
<dbReference type="PANTHER" id="PTHR24421:SF10">
    <property type="entry name" value="NITRATE_NITRITE SENSOR PROTEIN NARQ"/>
    <property type="match status" value="1"/>
</dbReference>
<dbReference type="InterPro" id="IPR050482">
    <property type="entry name" value="Sensor_HK_TwoCompSys"/>
</dbReference>
<dbReference type="Pfam" id="PF07730">
    <property type="entry name" value="HisKA_3"/>
    <property type="match status" value="1"/>
</dbReference>
<organism evidence="12 13">
    <name type="scientific">Isoptericola dokdonensis DS-3</name>
    <dbReference type="NCBI Taxonomy" id="1300344"/>
    <lineage>
        <taxon>Bacteria</taxon>
        <taxon>Bacillati</taxon>
        <taxon>Actinomycetota</taxon>
        <taxon>Actinomycetes</taxon>
        <taxon>Micrococcales</taxon>
        <taxon>Promicromonosporaceae</taxon>
        <taxon>Isoptericola</taxon>
    </lineage>
</organism>
<dbReference type="AlphaFoldDB" id="A0A161IN18"/>
<keyword evidence="6 12" id="KW-0418">Kinase</keyword>
<comment type="catalytic activity">
    <reaction evidence="1">
        <text>ATP + protein L-histidine = ADP + protein N-phospho-L-histidine.</text>
        <dbReference type="EC" id="2.7.13.3"/>
    </reaction>
</comment>
<dbReference type="GO" id="GO:0005524">
    <property type="term" value="F:ATP binding"/>
    <property type="evidence" value="ECO:0007669"/>
    <property type="project" value="UniProtKB-KW"/>
</dbReference>
<dbReference type="GO" id="GO:0000155">
    <property type="term" value="F:phosphorelay sensor kinase activity"/>
    <property type="evidence" value="ECO:0007669"/>
    <property type="project" value="InterPro"/>
</dbReference>
<keyword evidence="5" id="KW-0547">Nucleotide-binding</keyword>
<keyword evidence="9" id="KW-0175">Coiled coil</keyword>
<dbReference type="STRING" id="1300344.I598_2473"/>
<evidence type="ECO:0000313" key="13">
    <source>
        <dbReference type="Proteomes" id="UP000076794"/>
    </source>
</evidence>
<evidence type="ECO:0000313" key="12">
    <source>
        <dbReference type="EMBL" id="ANC32010.1"/>
    </source>
</evidence>
<keyword evidence="10" id="KW-1133">Transmembrane helix</keyword>
<evidence type="ECO:0000259" key="11">
    <source>
        <dbReference type="Pfam" id="PF07730"/>
    </source>
</evidence>